<dbReference type="Proteomes" id="UP000237105">
    <property type="component" value="Unassembled WGS sequence"/>
</dbReference>
<evidence type="ECO:0000313" key="1">
    <source>
        <dbReference type="EMBL" id="PON33615.1"/>
    </source>
</evidence>
<feature type="non-terminal residue" evidence="1">
    <location>
        <position position="1"/>
    </location>
</feature>
<dbReference type="OrthoDB" id="10275527at2759"/>
<evidence type="ECO:0000313" key="2">
    <source>
        <dbReference type="Proteomes" id="UP000237105"/>
    </source>
</evidence>
<name>A0A2P5AAQ3_PARAD</name>
<accession>A0A2P5AAQ3</accession>
<comment type="caution">
    <text evidence="1">The sequence shown here is derived from an EMBL/GenBank/DDBJ whole genome shotgun (WGS) entry which is preliminary data.</text>
</comment>
<keyword evidence="2" id="KW-1185">Reference proteome</keyword>
<proteinExistence type="predicted"/>
<reference evidence="2" key="1">
    <citation type="submission" date="2016-06" db="EMBL/GenBank/DDBJ databases">
        <title>Parallel loss of symbiosis genes in relatives of nitrogen-fixing non-legume Parasponia.</title>
        <authorList>
            <person name="Van Velzen R."/>
            <person name="Holmer R."/>
            <person name="Bu F."/>
            <person name="Rutten L."/>
            <person name="Van Zeijl A."/>
            <person name="Liu W."/>
            <person name="Santuari L."/>
            <person name="Cao Q."/>
            <person name="Sharma T."/>
            <person name="Shen D."/>
            <person name="Roswanjaya Y."/>
            <person name="Wardhani T."/>
            <person name="Kalhor M.S."/>
            <person name="Jansen J."/>
            <person name="Van den Hoogen J."/>
            <person name="Gungor B."/>
            <person name="Hartog M."/>
            <person name="Hontelez J."/>
            <person name="Verver J."/>
            <person name="Yang W.-C."/>
            <person name="Schijlen E."/>
            <person name="Repin R."/>
            <person name="Schilthuizen M."/>
            <person name="Schranz E."/>
            <person name="Heidstra R."/>
            <person name="Miyata K."/>
            <person name="Fedorova E."/>
            <person name="Kohlen W."/>
            <person name="Bisseling T."/>
            <person name="Smit S."/>
            <person name="Geurts R."/>
        </authorList>
    </citation>
    <scope>NUCLEOTIDE SEQUENCE [LARGE SCALE GENOMIC DNA]</scope>
    <source>
        <strain evidence="2">cv. WU1-14</strain>
    </source>
</reference>
<protein>
    <submittedName>
        <fullName evidence="1">Uncharacterized protein</fullName>
    </submittedName>
</protein>
<gene>
    <name evidence="1" type="ORF">PanWU01x14_351400</name>
</gene>
<dbReference type="EMBL" id="JXTB01000716">
    <property type="protein sequence ID" value="PON33615.1"/>
    <property type="molecule type" value="Genomic_DNA"/>
</dbReference>
<sequence length="157" mass="17438">VLIRHIVSSEDSSADTNPIFPGRRPVELFHTAITNERGVEGGEVIAGDYDRYTGIFFLVVHSRELHIGGIVSNVHEGSIDHLVIDCVLCGSSKPTSSCIKVVDEKATHFPFPDYVCCLTVPLPDQLCWLSGISTFQFSSTHHNRTSIRSIHTYIIMR</sequence>
<dbReference type="AlphaFoldDB" id="A0A2P5AAQ3"/>
<organism evidence="1 2">
    <name type="scientific">Parasponia andersonii</name>
    <name type="common">Sponia andersonii</name>
    <dbReference type="NCBI Taxonomy" id="3476"/>
    <lineage>
        <taxon>Eukaryota</taxon>
        <taxon>Viridiplantae</taxon>
        <taxon>Streptophyta</taxon>
        <taxon>Embryophyta</taxon>
        <taxon>Tracheophyta</taxon>
        <taxon>Spermatophyta</taxon>
        <taxon>Magnoliopsida</taxon>
        <taxon>eudicotyledons</taxon>
        <taxon>Gunneridae</taxon>
        <taxon>Pentapetalae</taxon>
        <taxon>rosids</taxon>
        <taxon>fabids</taxon>
        <taxon>Rosales</taxon>
        <taxon>Cannabaceae</taxon>
        <taxon>Parasponia</taxon>
    </lineage>
</organism>